<evidence type="ECO:0000256" key="1">
    <source>
        <dbReference type="ARBA" id="ARBA00001933"/>
    </source>
</evidence>
<evidence type="ECO:0000313" key="9">
    <source>
        <dbReference type="Proteomes" id="UP000198744"/>
    </source>
</evidence>
<proteinExistence type="inferred from homology"/>
<reference evidence="8 9" key="1">
    <citation type="submission" date="2016-10" db="EMBL/GenBank/DDBJ databases">
        <authorList>
            <person name="de Groot N.N."/>
        </authorList>
    </citation>
    <scope>NUCLEOTIDE SEQUENCE [LARGE SCALE GENOMIC DNA]</scope>
    <source>
        <strain evidence="8 9">DSM 8423</strain>
    </source>
</reference>
<dbReference type="Gene3D" id="3.90.1150.10">
    <property type="entry name" value="Aspartate Aminotransferase, domain 1"/>
    <property type="match status" value="1"/>
</dbReference>
<dbReference type="InterPro" id="IPR021115">
    <property type="entry name" value="Pyridoxal-P_BS"/>
</dbReference>
<dbReference type="InterPro" id="IPR010977">
    <property type="entry name" value="Aromatic_deC"/>
</dbReference>
<dbReference type="EMBL" id="FOBS01000056">
    <property type="protein sequence ID" value="SEM82799.1"/>
    <property type="molecule type" value="Genomic_DNA"/>
</dbReference>
<evidence type="ECO:0000256" key="4">
    <source>
        <dbReference type="ARBA" id="ARBA00022898"/>
    </source>
</evidence>
<keyword evidence="9" id="KW-1185">Reference proteome</keyword>
<dbReference type="STRING" id="43775.SAMN04489760_1562"/>
<dbReference type="GO" id="GO:0006520">
    <property type="term" value="P:amino acid metabolic process"/>
    <property type="evidence" value="ECO:0007669"/>
    <property type="project" value="InterPro"/>
</dbReference>
<dbReference type="Pfam" id="PF00282">
    <property type="entry name" value="Pyridoxal_deC"/>
    <property type="match status" value="1"/>
</dbReference>
<evidence type="ECO:0000256" key="5">
    <source>
        <dbReference type="ARBA" id="ARBA00023239"/>
    </source>
</evidence>
<dbReference type="Proteomes" id="UP000198744">
    <property type="component" value="Unassembled WGS sequence"/>
</dbReference>
<dbReference type="PANTHER" id="PTHR11999:SF70">
    <property type="entry name" value="MIP05841P"/>
    <property type="match status" value="1"/>
</dbReference>
<dbReference type="Gene3D" id="3.40.640.10">
    <property type="entry name" value="Type I PLP-dependent aspartate aminotransferase-like (Major domain)"/>
    <property type="match status" value="1"/>
</dbReference>
<dbReference type="GO" id="GO:0030170">
    <property type="term" value="F:pyridoxal phosphate binding"/>
    <property type="evidence" value="ECO:0007669"/>
    <property type="project" value="InterPro"/>
</dbReference>
<dbReference type="AlphaFoldDB" id="A0A1H8BK11"/>
<comment type="similarity">
    <text evidence="2 7">Belongs to the group II decarboxylase family.</text>
</comment>
<dbReference type="PROSITE" id="PS00392">
    <property type="entry name" value="DDC_GAD_HDC_YDC"/>
    <property type="match status" value="1"/>
</dbReference>
<evidence type="ECO:0000256" key="7">
    <source>
        <dbReference type="RuleBase" id="RU000382"/>
    </source>
</evidence>
<evidence type="ECO:0000256" key="6">
    <source>
        <dbReference type="PIRSR" id="PIRSR602129-50"/>
    </source>
</evidence>
<keyword evidence="3" id="KW-0210">Decarboxylase</keyword>
<dbReference type="Gene3D" id="1.20.1340.10">
    <property type="entry name" value="dopa decarboxylase, N-terminal domain"/>
    <property type="match status" value="1"/>
</dbReference>
<protein>
    <submittedName>
        <fullName evidence="8">Aromatic-L-amino-acid decarboxylase</fullName>
    </submittedName>
</protein>
<dbReference type="InterPro" id="IPR015424">
    <property type="entry name" value="PyrdxlP-dep_Trfase"/>
</dbReference>
<keyword evidence="5 7" id="KW-0456">Lyase</keyword>
<dbReference type="SUPFAM" id="SSF53383">
    <property type="entry name" value="PLP-dependent transferases"/>
    <property type="match status" value="1"/>
</dbReference>
<dbReference type="GO" id="GO:0005737">
    <property type="term" value="C:cytoplasm"/>
    <property type="evidence" value="ECO:0007669"/>
    <property type="project" value="TreeGrafter"/>
</dbReference>
<dbReference type="GO" id="GO:0019752">
    <property type="term" value="P:carboxylic acid metabolic process"/>
    <property type="evidence" value="ECO:0007669"/>
    <property type="project" value="InterPro"/>
</dbReference>
<dbReference type="GO" id="GO:0016831">
    <property type="term" value="F:carboxy-lyase activity"/>
    <property type="evidence" value="ECO:0007669"/>
    <property type="project" value="UniProtKB-KW"/>
</dbReference>
<dbReference type="RefSeq" id="WP_093884977.1">
    <property type="nucleotide sequence ID" value="NZ_FOBS01000056.1"/>
</dbReference>
<comment type="cofactor">
    <cofactor evidence="1 6 7">
        <name>pyridoxal 5'-phosphate</name>
        <dbReference type="ChEBI" id="CHEBI:597326"/>
    </cofactor>
</comment>
<gene>
    <name evidence="8" type="ORF">SAMN04489760_1562</name>
</gene>
<name>A0A1H8BK11_9BACT</name>
<organism evidence="8 9">
    <name type="scientific">Syntrophus gentianae</name>
    <dbReference type="NCBI Taxonomy" id="43775"/>
    <lineage>
        <taxon>Bacteria</taxon>
        <taxon>Pseudomonadati</taxon>
        <taxon>Thermodesulfobacteriota</taxon>
        <taxon>Syntrophia</taxon>
        <taxon>Syntrophales</taxon>
        <taxon>Syntrophaceae</taxon>
        <taxon>Syntrophus</taxon>
    </lineage>
</organism>
<dbReference type="InterPro" id="IPR015421">
    <property type="entry name" value="PyrdxlP-dep_Trfase_major"/>
</dbReference>
<dbReference type="PRINTS" id="PR00800">
    <property type="entry name" value="YHDCRBOXLASE"/>
</dbReference>
<sequence>MNNDTFRKELHRFADWIADYYEKVDGYPVKSQVQPREIFSQLSRMDCFEEVETETLLADFERILLPGITHWQSPNFYAYFPANTSPPSILAEMLTAALAQQCMIWETSPAATELEEYVMSQLRDLIGLPETFTGVIQDSASTSTLTAMLMARERATNYSINDRGFSGERFRLYCSEEAHSSIEKGVKIAGFGKENLVKIPVDGNFAMIPRELEARIQQDLQAGFLPLAVVSAMGTTGSTAFDPIREIAGIASRYRLFHHVDGAMAGTALILPEMRHLADGLELADSFVFNPHKWMFTNFDCSAFYVKDPEALIRTFSITPEYLKTKRDEEVNNYRDWGIPLGRRFRALKLWFVLRNYGKAGLQTKIREHLRLARLFAEKLGSRKDFRLLAPVALNTVCFHYEPSNYAGDLNELNAGLLDRLNSSGKLYLTHTKLRDQFALRLVVAQTDTTERHIREAFDFIVKTAEEIGLE</sequence>
<keyword evidence="4 6" id="KW-0663">Pyridoxal phosphate</keyword>
<feature type="modified residue" description="N6-(pyridoxal phosphate)lysine" evidence="6">
    <location>
        <position position="293"/>
    </location>
</feature>
<accession>A0A1H8BK11</accession>
<dbReference type="PANTHER" id="PTHR11999">
    <property type="entry name" value="GROUP II PYRIDOXAL-5-PHOSPHATE DECARBOXYLASE"/>
    <property type="match status" value="1"/>
</dbReference>
<dbReference type="OrthoDB" id="9803665at2"/>
<dbReference type="InterPro" id="IPR015422">
    <property type="entry name" value="PyrdxlP-dep_Trfase_small"/>
</dbReference>
<evidence type="ECO:0000313" key="8">
    <source>
        <dbReference type="EMBL" id="SEM82799.1"/>
    </source>
</evidence>
<evidence type="ECO:0000256" key="2">
    <source>
        <dbReference type="ARBA" id="ARBA00009533"/>
    </source>
</evidence>
<evidence type="ECO:0000256" key="3">
    <source>
        <dbReference type="ARBA" id="ARBA00022793"/>
    </source>
</evidence>
<dbReference type="InterPro" id="IPR002129">
    <property type="entry name" value="PyrdxlP-dep_de-COase"/>
</dbReference>